<dbReference type="InterPro" id="IPR014810">
    <property type="entry name" value="Fcf2_C"/>
</dbReference>
<evidence type="ECO:0000259" key="4">
    <source>
        <dbReference type="Pfam" id="PF08698"/>
    </source>
</evidence>
<keyword evidence="2" id="KW-0539">Nucleus</keyword>
<accession>A0A4P9Y3C2</accession>
<keyword evidence="6" id="KW-1185">Reference proteome</keyword>
<comment type="subcellular location">
    <subcellularLocation>
        <location evidence="1">Nucleus</location>
        <location evidence="1">Nucleolus</location>
    </subcellularLocation>
</comment>
<feature type="non-terminal residue" evidence="5">
    <location>
        <position position="1"/>
    </location>
</feature>
<evidence type="ECO:0000256" key="1">
    <source>
        <dbReference type="ARBA" id="ARBA00004604"/>
    </source>
</evidence>
<evidence type="ECO:0000256" key="3">
    <source>
        <dbReference type="SAM" id="MobiDB-lite"/>
    </source>
</evidence>
<dbReference type="InterPro" id="IPR039883">
    <property type="entry name" value="Fcf2/DNTTIP2"/>
</dbReference>
<dbReference type="PANTHER" id="PTHR21686:SF12">
    <property type="entry name" value="DEOXYNUCLEOTIDYLTRANSFERASE TERMINAL-INTERACTING PROTEIN 2"/>
    <property type="match status" value="1"/>
</dbReference>
<dbReference type="PANTHER" id="PTHR21686">
    <property type="entry name" value="DEOXYNUCLEOTIDYLTRANSFERASE TERMINAL-INTERACTING PROTEIN 2"/>
    <property type="match status" value="1"/>
</dbReference>
<evidence type="ECO:0000256" key="2">
    <source>
        <dbReference type="ARBA" id="ARBA00023242"/>
    </source>
</evidence>
<feature type="compositionally biased region" description="Basic residues" evidence="3">
    <location>
        <begin position="109"/>
        <end position="123"/>
    </location>
</feature>
<dbReference type="Proteomes" id="UP000267251">
    <property type="component" value="Unassembled WGS sequence"/>
</dbReference>
<organism evidence="5 6">
    <name type="scientific">Piptocephalis cylindrospora</name>
    <dbReference type="NCBI Taxonomy" id="1907219"/>
    <lineage>
        <taxon>Eukaryota</taxon>
        <taxon>Fungi</taxon>
        <taxon>Fungi incertae sedis</taxon>
        <taxon>Zoopagomycota</taxon>
        <taxon>Zoopagomycotina</taxon>
        <taxon>Zoopagomycetes</taxon>
        <taxon>Zoopagales</taxon>
        <taxon>Piptocephalidaceae</taxon>
        <taxon>Piptocephalis</taxon>
    </lineage>
</organism>
<sequence>KTAGKAWFDMAAPMMTPELKRELNMLKLRVALDPKRHYKKQDAKAPPPKYFQMGTIIEGPTEFYSARMTRRERKETLVEQLLADETKQAYFKRKFSEIQEKRQSGGKASYRKKKIIRSGKNRR</sequence>
<gene>
    <name evidence="5" type="ORF">BJ684DRAFT_10113</name>
</gene>
<dbReference type="GO" id="GO:0006396">
    <property type="term" value="P:RNA processing"/>
    <property type="evidence" value="ECO:0007669"/>
    <property type="project" value="TreeGrafter"/>
</dbReference>
<dbReference type="AlphaFoldDB" id="A0A4P9Y3C2"/>
<name>A0A4P9Y3C2_9FUNG</name>
<reference evidence="6" key="1">
    <citation type="journal article" date="2018" name="Nat. Microbiol.">
        <title>Leveraging single-cell genomics to expand the fungal tree of life.</title>
        <authorList>
            <person name="Ahrendt S.R."/>
            <person name="Quandt C.A."/>
            <person name="Ciobanu D."/>
            <person name="Clum A."/>
            <person name="Salamov A."/>
            <person name="Andreopoulos B."/>
            <person name="Cheng J.F."/>
            <person name="Woyke T."/>
            <person name="Pelin A."/>
            <person name="Henrissat B."/>
            <person name="Reynolds N.K."/>
            <person name="Benny G.L."/>
            <person name="Smith M.E."/>
            <person name="James T.Y."/>
            <person name="Grigoriev I.V."/>
        </authorList>
    </citation>
    <scope>NUCLEOTIDE SEQUENCE [LARGE SCALE GENOMIC DNA]</scope>
</reference>
<dbReference type="GO" id="GO:0003723">
    <property type="term" value="F:RNA binding"/>
    <property type="evidence" value="ECO:0007669"/>
    <property type="project" value="TreeGrafter"/>
</dbReference>
<evidence type="ECO:0000313" key="6">
    <source>
        <dbReference type="Proteomes" id="UP000267251"/>
    </source>
</evidence>
<dbReference type="GO" id="GO:0005730">
    <property type="term" value="C:nucleolus"/>
    <property type="evidence" value="ECO:0007669"/>
    <property type="project" value="UniProtKB-SubCell"/>
</dbReference>
<feature type="region of interest" description="Disordered" evidence="3">
    <location>
        <begin position="99"/>
        <end position="123"/>
    </location>
</feature>
<evidence type="ECO:0000313" key="5">
    <source>
        <dbReference type="EMBL" id="RKP13397.1"/>
    </source>
</evidence>
<dbReference type="Pfam" id="PF08698">
    <property type="entry name" value="Fcf2"/>
    <property type="match status" value="1"/>
</dbReference>
<dbReference type="OrthoDB" id="427886at2759"/>
<dbReference type="EMBL" id="KZ988031">
    <property type="protein sequence ID" value="RKP13397.1"/>
    <property type="molecule type" value="Genomic_DNA"/>
</dbReference>
<protein>
    <submittedName>
        <fullName evidence="5">Fcf2 pre-rRNA processing-domain-containing protein</fullName>
    </submittedName>
</protein>
<proteinExistence type="predicted"/>
<feature type="domain" description="Fcf2 pre-rRNA processing C-terminal" evidence="4">
    <location>
        <begin position="1"/>
        <end position="94"/>
    </location>
</feature>